<reference evidence="4 6" key="2">
    <citation type="submission" date="2016-10" db="EMBL/GenBank/DDBJ databases">
        <authorList>
            <person name="Varghese N."/>
            <person name="Submissions S."/>
        </authorList>
    </citation>
    <scope>NUCLEOTIDE SEQUENCE [LARGE SCALE GENOMIC DNA]</scope>
    <source>
        <strain evidence="4 6">CGMCC 1.3889</strain>
    </source>
</reference>
<evidence type="ECO:0000313" key="4">
    <source>
        <dbReference type="EMBL" id="SER17104.1"/>
    </source>
</evidence>
<dbReference type="GO" id="GO:0009253">
    <property type="term" value="P:peptidoglycan catabolic process"/>
    <property type="evidence" value="ECO:0007669"/>
    <property type="project" value="InterPro"/>
</dbReference>
<dbReference type="Proteomes" id="UP000051749">
    <property type="component" value="Unassembled WGS sequence"/>
</dbReference>
<dbReference type="SUPFAM" id="SSF51445">
    <property type="entry name" value="(Trans)glycosidases"/>
    <property type="match status" value="1"/>
</dbReference>
<dbReference type="InterPro" id="IPR044081">
    <property type="entry name" value="DUF5776"/>
</dbReference>
<dbReference type="OrthoDB" id="2312598at2"/>
<evidence type="ECO:0000256" key="1">
    <source>
        <dbReference type="ARBA" id="ARBA00010646"/>
    </source>
</evidence>
<dbReference type="EMBL" id="JQBY01000006">
    <property type="protein sequence ID" value="KRN82911.1"/>
    <property type="molecule type" value="Genomic_DNA"/>
</dbReference>
<evidence type="ECO:0000259" key="2">
    <source>
        <dbReference type="Pfam" id="PF19087"/>
    </source>
</evidence>
<keyword evidence="6" id="KW-1185">Reference proteome</keyword>
<feature type="domain" description="DUF5776" evidence="2">
    <location>
        <begin position="284"/>
        <end position="350"/>
    </location>
</feature>
<dbReference type="GO" id="GO:0016998">
    <property type="term" value="P:cell wall macromolecule catabolic process"/>
    <property type="evidence" value="ECO:0007669"/>
    <property type="project" value="InterPro"/>
</dbReference>
<proteinExistence type="inferred from homology"/>
<protein>
    <submittedName>
        <fullName evidence="4">Glycosyl hydrolases family 25</fullName>
    </submittedName>
</protein>
<accession>A0A0R2K053</accession>
<dbReference type="InterPro" id="IPR017853">
    <property type="entry name" value="GH"/>
</dbReference>
<dbReference type="STRING" id="319653.SAMN04487973_102131"/>
<evidence type="ECO:0000313" key="3">
    <source>
        <dbReference type="EMBL" id="KRN82911.1"/>
    </source>
</evidence>
<dbReference type="InterPro" id="IPR002053">
    <property type="entry name" value="Glyco_hydro_25"/>
</dbReference>
<dbReference type="Gene3D" id="3.20.20.80">
    <property type="entry name" value="Glycosidases"/>
    <property type="match status" value="1"/>
</dbReference>
<dbReference type="RefSeq" id="WP_057805625.1">
    <property type="nucleotide sequence ID" value="NZ_BJYP01000011.1"/>
</dbReference>
<reference evidence="3 5" key="1">
    <citation type="journal article" date="2015" name="Genome Announc.">
        <title>Expanding the biotechnology potential of lactobacilli through comparative genomics of 213 strains and associated genera.</title>
        <authorList>
            <person name="Sun Z."/>
            <person name="Harris H.M."/>
            <person name="McCann A."/>
            <person name="Guo C."/>
            <person name="Argimon S."/>
            <person name="Zhang W."/>
            <person name="Yang X."/>
            <person name="Jeffery I.B."/>
            <person name="Cooney J.C."/>
            <person name="Kagawa T.F."/>
            <person name="Liu W."/>
            <person name="Song Y."/>
            <person name="Salvetti E."/>
            <person name="Wrobel A."/>
            <person name="Rasinkangas P."/>
            <person name="Parkhill J."/>
            <person name="Rea M.C."/>
            <person name="O'Sullivan O."/>
            <person name="Ritari J."/>
            <person name="Douillard F.P."/>
            <person name="Paul Ross R."/>
            <person name="Yang R."/>
            <person name="Briner A.E."/>
            <person name="Felis G.E."/>
            <person name="de Vos W.M."/>
            <person name="Barrangou R."/>
            <person name="Klaenhammer T.R."/>
            <person name="Caufield P.W."/>
            <person name="Cui Y."/>
            <person name="Zhang H."/>
            <person name="O'Toole P.W."/>
        </authorList>
    </citation>
    <scope>NUCLEOTIDE SEQUENCE [LARGE SCALE GENOMIC DNA]</scope>
    <source>
        <strain evidence="3 5">DSM 22301</strain>
    </source>
</reference>
<evidence type="ECO:0000313" key="5">
    <source>
        <dbReference type="Proteomes" id="UP000051749"/>
    </source>
</evidence>
<dbReference type="Proteomes" id="UP000182818">
    <property type="component" value="Unassembled WGS sequence"/>
</dbReference>
<comment type="similarity">
    <text evidence="1">Belongs to the glycosyl hydrolase 25 family.</text>
</comment>
<dbReference type="GeneID" id="76043221"/>
<dbReference type="GO" id="GO:0003796">
    <property type="term" value="F:lysozyme activity"/>
    <property type="evidence" value="ECO:0007669"/>
    <property type="project" value="InterPro"/>
</dbReference>
<dbReference type="PROSITE" id="PS51904">
    <property type="entry name" value="GLYCOSYL_HYDROL_F25_2"/>
    <property type="match status" value="1"/>
</dbReference>
<dbReference type="AlphaFoldDB" id="A0A0R2K053"/>
<dbReference type="PATRIC" id="fig|319653.3.peg.1898"/>
<gene>
    <name evidence="3" type="ORF">IV87_GL001865</name>
    <name evidence="4" type="ORF">SAMN04487973_102131</name>
</gene>
<comment type="caution">
    <text evidence="3">The sequence shown here is derived from an EMBL/GenBank/DDBJ whole genome shotgun (WGS) entry which is preliminary data.</text>
</comment>
<keyword evidence="4" id="KW-0378">Hydrolase</keyword>
<feature type="domain" description="DUF5776" evidence="2">
    <location>
        <begin position="215"/>
        <end position="275"/>
    </location>
</feature>
<dbReference type="Pfam" id="PF01183">
    <property type="entry name" value="Glyco_hydro_25"/>
    <property type="match status" value="1"/>
</dbReference>
<dbReference type="EMBL" id="FOGK01000002">
    <property type="protein sequence ID" value="SER17104.1"/>
    <property type="molecule type" value="Genomic_DNA"/>
</dbReference>
<name>A0A0R2K053_9LACO</name>
<evidence type="ECO:0000313" key="6">
    <source>
        <dbReference type="Proteomes" id="UP000182818"/>
    </source>
</evidence>
<sequence length="354" mass="39420">MANKQFNDVAVYQPSTTSYMSKLKSLGSSGVIVKASQGGIGGTPYFNSSAPSQVAHALNTFGHNRTGVYHYLLSSSVADSSNEMAWFIKCLNKLPIYKSELVVLDVEDPSLSGNVTARVNAAIDYLNNHSFPNVGVYYPGSWATSGKLKLSSLHTKRYWTAAYGVSQSGIANDKAWQYTDNWHNYSVDGSYEFASQGSFFPTGTKVTTKTVTHSYYNWNPRQVKALTSVGVYSNSSCTKQVRTYKAGTVFDVAKIVHISGKVYRLQLSNGNYLSGWTSHFLNMYYCDKSLKQVKTLTKVYLYKDVQRQHALRSYPKGTLFNVKAIVKMKSGLWEIKTTSGFYMTSNKANVRKTK</sequence>
<dbReference type="Pfam" id="PF19087">
    <property type="entry name" value="DUF5776"/>
    <property type="match status" value="2"/>
</dbReference>
<organism evidence="3 5">
    <name type="scientific">Pediococcus ethanolidurans</name>
    <dbReference type="NCBI Taxonomy" id="319653"/>
    <lineage>
        <taxon>Bacteria</taxon>
        <taxon>Bacillati</taxon>
        <taxon>Bacillota</taxon>
        <taxon>Bacilli</taxon>
        <taxon>Lactobacillales</taxon>
        <taxon>Lactobacillaceae</taxon>
        <taxon>Pediococcus</taxon>
    </lineage>
</organism>